<organism evidence="1 2">
    <name type="scientific">Candidatus Daviesbacteria bacterium GW2011_GWB1_41_5</name>
    <dbReference type="NCBI Taxonomy" id="1618429"/>
    <lineage>
        <taxon>Bacteria</taxon>
        <taxon>Candidatus Daviesiibacteriota</taxon>
    </lineage>
</organism>
<sequence length="57" mass="6204">MAMMWKVLIETAVFIEAQDALGATERVEAVIREAQGLGDIAQQIVENSQVITAEGEE</sequence>
<reference evidence="1 2" key="1">
    <citation type="journal article" date="2015" name="Nature">
        <title>rRNA introns, odd ribosomes, and small enigmatic genomes across a large radiation of phyla.</title>
        <authorList>
            <person name="Brown C.T."/>
            <person name="Hug L.A."/>
            <person name="Thomas B.C."/>
            <person name="Sharon I."/>
            <person name="Castelle C.J."/>
            <person name="Singh A."/>
            <person name="Wilkins M.J."/>
            <person name="Williams K.H."/>
            <person name="Banfield J.F."/>
        </authorList>
    </citation>
    <scope>NUCLEOTIDE SEQUENCE [LARGE SCALE GENOMIC DNA]</scope>
</reference>
<gene>
    <name evidence="1" type="ORF">UU67_C0042G0013</name>
</gene>
<dbReference type="Proteomes" id="UP000034753">
    <property type="component" value="Unassembled WGS sequence"/>
</dbReference>
<accession>A0A0G0WL16</accession>
<protein>
    <submittedName>
        <fullName evidence="1">Uncharacterized protein</fullName>
    </submittedName>
</protein>
<evidence type="ECO:0000313" key="1">
    <source>
        <dbReference type="EMBL" id="KKS12767.1"/>
    </source>
</evidence>
<dbReference type="EMBL" id="LCBN01000042">
    <property type="protein sequence ID" value="KKS12767.1"/>
    <property type="molecule type" value="Genomic_DNA"/>
</dbReference>
<proteinExistence type="predicted"/>
<dbReference type="AlphaFoldDB" id="A0A0G0WL16"/>
<comment type="caution">
    <text evidence="1">The sequence shown here is derived from an EMBL/GenBank/DDBJ whole genome shotgun (WGS) entry which is preliminary data.</text>
</comment>
<evidence type="ECO:0000313" key="2">
    <source>
        <dbReference type="Proteomes" id="UP000034753"/>
    </source>
</evidence>
<name>A0A0G0WL16_9BACT</name>